<keyword evidence="10" id="KW-1015">Disulfide bond</keyword>
<sequence length="327" mass="34489">MQLTSLVARLPYPSRAVQRALAIAAIITQGGIGVTGSIVRVTGSGLGCPTWPQCFEGSMFPVEHPEYETLTQWIEFGNRLLTGVVGIVAALCVLAAWRIQIAHPERKRLVKLAWTMPGGVVAQAVIGGMTVLAGLLWWTVAVHFLVSAMLVWLATLLLHAFNEGDEPPRWRVAESGKTLIVTLVVAMAGLLAAGTTVTGAGPHGGDPDTPRLQAPIETLTFVHGAFLVVYLIVLAVLGLQWLRTGASKRLWRRYTAVWVVALAQGALGSIQYALGVPENLVSLHVLGSAAVIVATAALWCAARDRGPVTSLKPVPADAAPTGAAGSR</sequence>
<organism evidence="13 14">
    <name type="scientific">Prauserella cavernicola</name>
    <dbReference type="NCBI Taxonomy" id="2800127"/>
    <lineage>
        <taxon>Bacteria</taxon>
        <taxon>Bacillati</taxon>
        <taxon>Actinomycetota</taxon>
        <taxon>Actinomycetes</taxon>
        <taxon>Pseudonocardiales</taxon>
        <taxon>Pseudonocardiaceae</taxon>
        <taxon>Prauserella</taxon>
    </lineage>
</organism>
<keyword evidence="9 12" id="KW-0472">Membrane</keyword>
<evidence type="ECO:0000313" key="13">
    <source>
        <dbReference type="EMBL" id="MBK1788205.1"/>
    </source>
</evidence>
<dbReference type="GO" id="GO:0046872">
    <property type="term" value="F:metal ion binding"/>
    <property type="evidence" value="ECO:0007669"/>
    <property type="project" value="UniProtKB-KW"/>
</dbReference>
<keyword evidence="5 12" id="KW-1133">Transmembrane helix</keyword>
<feature type="transmembrane region" description="Helical" evidence="12">
    <location>
        <begin position="280"/>
        <end position="302"/>
    </location>
</feature>
<evidence type="ECO:0000256" key="4">
    <source>
        <dbReference type="ARBA" id="ARBA00022723"/>
    </source>
</evidence>
<evidence type="ECO:0000256" key="12">
    <source>
        <dbReference type="SAM" id="Phobius"/>
    </source>
</evidence>
<evidence type="ECO:0000256" key="6">
    <source>
        <dbReference type="ARBA" id="ARBA00023002"/>
    </source>
</evidence>
<dbReference type="GO" id="GO:0016491">
    <property type="term" value="F:oxidoreductase activity"/>
    <property type="evidence" value="ECO:0007669"/>
    <property type="project" value="UniProtKB-KW"/>
</dbReference>
<accession>A0A934QX11</accession>
<proteinExistence type="predicted"/>
<evidence type="ECO:0000256" key="9">
    <source>
        <dbReference type="ARBA" id="ARBA00023136"/>
    </source>
</evidence>
<evidence type="ECO:0000256" key="10">
    <source>
        <dbReference type="ARBA" id="ARBA00023157"/>
    </source>
</evidence>
<keyword evidence="2" id="KW-1003">Cell membrane</keyword>
<evidence type="ECO:0000256" key="1">
    <source>
        <dbReference type="ARBA" id="ARBA00004141"/>
    </source>
</evidence>
<evidence type="ECO:0000313" key="14">
    <source>
        <dbReference type="Proteomes" id="UP000635245"/>
    </source>
</evidence>
<feature type="transmembrane region" description="Helical" evidence="12">
    <location>
        <begin position="109"/>
        <end position="129"/>
    </location>
</feature>
<evidence type="ECO:0000256" key="11">
    <source>
        <dbReference type="ARBA" id="ARBA00023444"/>
    </source>
</evidence>
<evidence type="ECO:0000256" key="7">
    <source>
        <dbReference type="ARBA" id="ARBA00023004"/>
    </source>
</evidence>
<feature type="transmembrane region" description="Helical" evidence="12">
    <location>
        <begin position="221"/>
        <end position="242"/>
    </location>
</feature>
<keyword evidence="6" id="KW-0560">Oxidoreductase</keyword>
<dbReference type="AlphaFoldDB" id="A0A934QX11"/>
<keyword evidence="7" id="KW-0408">Iron</keyword>
<comment type="subcellular location">
    <subcellularLocation>
        <location evidence="1">Membrane</location>
        <topology evidence="1">Multi-pass membrane protein</topology>
    </subcellularLocation>
</comment>
<keyword evidence="3 12" id="KW-0812">Transmembrane</keyword>
<feature type="transmembrane region" description="Helical" evidence="12">
    <location>
        <begin position="20"/>
        <end position="39"/>
    </location>
</feature>
<dbReference type="EMBL" id="JAENJH010000009">
    <property type="protein sequence ID" value="MBK1788205.1"/>
    <property type="molecule type" value="Genomic_DNA"/>
</dbReference>
<evidence type="ECO:0000256" key="5">
    <source>
        <dbReference type="ARBA" id="ARBA00022989"/>
    </source>
</evidence>
<comment type="caution">
    <text evidence="13">The sequence shown here is derived from an EMBL/GenBank/DDBJ whole genome shotgun (WGS) entry which is preliminary data.</text>
</comment>
<dbReference type="RefSeq" id="WP_200323806.1">
    <property type="nucleotide sequence ID" value="NZ_JAENJH010000009.1"/>
</dbReference>
<dbReference type="GO" id="GO:0006784">
    <property type="term" value="P:heme A biosynthetic process"/>
    <property type="evidence" value="ECO:0007669"/>
    <property type="project" value="InterPro"/>
</dbReference>
<name>A0A934QX11_9PSEU</name>
<keyword evidence="4" id="KW-0479">Metal-binding</keyword>
<feature type="transmembrane region" description="Helical" evidence="12">
    <location>
        <begin position="179"/>
        <end position="201"/>
    </location>
</feature>
<keyword evidence="14" id="KW-1185">Reference proteome</keyword>
<dbReference type="Proteomes" id="UP000635245">
    <property type="component" value="Unassembled WGS sequence"/>
</dbReference>
<dbReference type="Pfam" id="PF02628">
    <property type="entry name" value="COX15-CtaA"/>
    <property type="match status" value="1"/>
</dbReference>
<feature type="transmembrane region" description="Helical" evidence="12">
    <location>
        <begin position="135"/>
        <end position="158"/>
    </location>
</feature>
<evidence type="ECO:0000256" key="3">
    <source>
        <dbReference type="ARBA" id="ARBA00022692"/>
    </source>
</evidence>
<protein>
    <submittedName>
        <fullName evidence="13">Heme A synthase</fullName>
    </submittedName>
</protein>
<dbReference type="PANTHER" id="PTHR35457:SF1">
    <property type="entry name" value="HEME A SYNTHASE"/>
    <property type="match status" value="1"/>
</dbReference>
<dbReference type="InterPro" id="IPR050450">
    <property type="entry name" value="COX15/CtaA_HemeA_synthase"/>
</dbReference>
<evidence type="ECO:0000256" key="2">
    <source>
        <dbReference type="ARBA" id="ARBA00022475"/>
    </source>
</evidence>
<dbReference type="PANTHER" id="PTHR35457">
    <property type="entry name" value="HEME A SYNTHASE"/>
    <property type="match status" value="1"/>
</dbReference>
<dbReference type="InterPro" id="IPR003780">
    <property type="entry name" value="COX15/CtaA_fam"/>
</dbReference>
<feature type="transmembrane region" description="Helical" evidence="12">
    <location>
        <begin position="254"/>
        <end position="274"/>
    </location>
</feature>
<keyword evidence="8" id="KW-0350">Heme biosynthesis</keyword>
<dbReference type="GO" id="GO:0016020">
    <property type="term" value="C:membrane"/>
    <property type="evidence" value="ECO:0007669"/>
    <property type="project" value="UniProtKB-SubCell"/>
</dbReference>
<evidence type="ECO:0000256" key="8">
    <source>
        <dbReference type="ARBA" id="ARBA00023133"/>
    </source>
</evidence>
<comment type="pathway">
    <text evidence="11">Porphyrin-containing compound metabolism.</text>
</comment>
<feature type="transmembrane region" description="Helical" evidence="12">
    <location>
        <begin position="80"/>
        <end position="97"/>
    </location>
</feature>
<gene>
    <name evidence="13" type="ORF">JHE00_28075</name>
</gene>
<reference evidence="13" key="1">
    <citation type="submission" date="2020-12" db="EMBL/GenBank/DDBJ databases">
        <title>Prauserella sp. ASG 168, a novel actinomycete isolated from cave rock.</title>
        <authorList>
            <person name="Suriyachadkun C."/>
        </authorList>
    </citation>
    <scope>NUCLEOTIDE SEQUENCE</scope>
    <source>
        <strain evidence="13">ASG 168</strain>
    </source>
</reference>